<dbReference type="EMBL" id="JAIWQS010000003">
    <property type="protein sequence ID" value="KAJ8769945.1"/>
    <property type="molecule type" value="Genomic_DNA"/>
</dbReference>
<dbReference type="SUPFAM" id="SSF52058">
    <property type="entry name" value="L domain-like"/>
    <property type="match status" value="2"/>
</dbReference>
<proteinExistence type="inferred from homology"/>
<dbReference type="Pfam" id="PF13855">
    <property type="entry name" value="LRR_8"/>
    <property type="match status" value="1"/>
</dbReference>
<accession>A0AAV8TSL6</accession>
<dbReference type="FunFam" id="3.30.200.20:FF:000511">
    <property type="entry name" value="Leucine-rich receptor-like protein kinase family protein"/>
    <property type="match status" value="1"/>
</dbReference>
<dbReference type="AlphaFoldDB" id="A0AAV8TSL6"/>
<evidence type="ECO:0000256" key="8">
    <source>
        <dbReference type="ARBA" id="ARBA00022741"/>
    </source>
</evidence>
<dbReference type="FunFam" id="1.10.510.10:FF:000365">
    <property type="entry name" value="Leucine-rich repeat receptor-like serine/threonine-protein kinase At1g17230"/>
    <property type="match status" value="1"/>
</dbReference>
<dbReference type="InterPro" id="IPR001611">
    <property type="entry name" value="Leu-rich_rpt"/>
</dbReference>
<feature type="chain" id="PRO_5043832606" description="Protein kinase domain-containing protein" evidence="16">
    <location>
        <begin position="29"/>
        <end position="975"/>
    </location>
</feature>
<evidence type="ECO:0000256" key="12">
    <source>
        <dbReference type="ARBA" id="ARBA00023136"/>
    </source>
</evidence>
<evidence type="ECO:0000313" key="18">
    <source>
        <dbReference type="EMBL" id="KAJ8769945.1"/>
    </source>
</evidence>
<dbReference type="InterPro" id="IPR055414">
    <property type="entry name" value="LRR_R13L4/SHOC2-like"/>
</dbReference>
<sequence>MAKSTLLFFHVLSSVSFLFLSSFPPCFSLTVETQALLQFKNQLKDPLNALDSWKDTESPCMFSGITCDPNTNRVIAISLGNKSLSGEISPSIAALESLTTLSLPCNHISGKLPYQLTDCRNLRVLNLTRNGLVGVIPDLSMLKRLEHLDLSFNFFTGGFPNWLGNLSALVRLGLAKNQFDQGEIPDNIGNLRNLAWLFLSSCNLRGEIPESIFELRELQTLDISRNRISGNFPISISKMPKLTKIELFANNLTGKIPSELGELTLLREIDISSNQLHGELPEVIGNLKDLKVFQLYDNNFSGRLPAGFGEMRHLDGFSIYRNSFSGEFPANFGRFSPLNSFDISENQFSGDFPKFLCTNGNLDNLLALQNKFSGNFPDTYARCKTLKRFRISRNLMSGMIPDEVWALPLANIIDVSDNDFTGGISPEIGMSTSLTELLLQNNKFSGPLPSELGKLTNLQKLHLYNNRFSGFLPSEIGDLKQLGSLLLERNLLTGSIPLDLGECSSLVDLNLALNSLTGYIPHTFSHISSLNSLNLSHNKLTGFIPEELEELKLSSIDLSENELSGKIPTVLLTIGGVGAFLENKDLCTENNSQTLLYSGMKVCMTKQSREGKYKERLVLFSVITSTLVFLLAGFLLMSYRNLKHDEDMESILEEKKEGDGKWKLARFHQLDIEPDDICELEEGNLIGSGGTGKVYRMELKKNGCTVAVKQLWKGDVLKVLTAEMEILGKIRHRNILKLYACLLRGGSSLLVFEYMQNGNLFQALHREIKTGEPELDWYRRYKIALGAAKGIAYLHHDCSPPIIHRDIKSSNILLDEDYEPKIADFGIAKLAELSYDGCDNSHLAGTHGYIAPEMAYSLKITEKNDVFSFGVVLLELITGKRPVEEEYGEGKDIVYWASVHLTDRENVTKLLDKEIVSEHVQDGMIKVLKIAILCTTKLPNLRPSMREVVKMLVDADPCPIKNQDMSSDKDQKPFI</sequence>
<dbReference type="Pfam" id="PF00560">
    <property type="entry name" value="LRR_1"/>
    <property type="match status" value="2"/>
</dbReference>
<feature type="transmembrane region" description="Helical" evidence="15">
    <location>
        <begin position="617"/>
        <end position="639"/>
    </location>
</feature>
<dbReference type="FunFam" id="3.80.10.10:FF:000215">
    <property type="entry name" value="Receptor-like protein kinase HSL1"/>
    <property type="match status" value="1"/>
</dbReference>
<dbReference type="Gene3D" id="3.30.200.20">
    <property type="entry name" value="Phosphorylase Kinase, domain 1"/>
    <property type="match status" value="1"/>
</dbReference>
<comment type="caution">
    <text evidence="18">The sequence shown here is derived from an EMBL/GenBank/DDBJ whole genome shotgun (WGS) entry which is preliminary data.</text>
</comment>
<dbReference type="GO" id="GO:0033612">
    <property type="term" value="F:receptor serine/threonine kinase binding"/>
    <property type="evidence" value="ECO:0007669"/>
    <property type="project" value="TreeGrafter"/>
</dbReference>
<evidence type="ECO:0000256" key="1">
    <source>
        <dbReference type="ARBA" id="ARBA00004167"/>
    </source>
</evidence>
<gene>
    <name evidence="18" type="ORF">K2173_009027</name>
</gene>
<evidence type="ECO:0000256" key="6">
    <source>
        <dbReference type="ARBA" id="ARBA00022729"/>
    </source>
</evidence>
<keyword evidence="11 15" id="KW-1133">Transmembrane helix</keyword>
<keyword evidence="12 15" id="KW-0472">Membrane</keyword>
<dbReference type="InterPro" id="IPR000719">
    <property type="entry name" value="Prot_kinase_dom"/>
</dbReference>
<dbReference type="PROSITE" id="PS50011">
    <property type="entry name" value="PROTEIN_KINASE_DOM"/>
    <property type="match status" value="1"/>
</dbReference>
<dbReference type="PROSITE" id="PS00107">
    <property type="entry name" value="PROTEIN_KINASE_ATP"/>
    <property type="match status" value="1"/>
</dbReference>
<dbReference type="Gene3D" id="3.80.10.10">
    <property type="entry name" value="Ribonuclease Inhibitor"/>
    <property type="match status" value="4"/>
</dbReference>
<dbReference type="Pfam" id="PF08263">
    <property type="entry name" value="LRRNT_2"/>
    <property type="match status" value="1"/>
</dbReference>
<dbReference type="Pfam" id="PF00069">
    <property type="entry name" value="Pkinase"/>
    <property type="match status" value="1"/>
</dbReference>
<keyword evidence="13" id="KW-0325">Glycoprotein</keyword>
<dbReference type="GO" id="GO:0005524">
    <property type="term" value="F:ATP binding"/>
    <property type="evidence" value="ECO:0007669"/>
    <property type="project" value="UniProtKB-UniRule"/>
</dbReference>
<dbReference type="PROSITE" id="PS00108">
    <property type="entry name" value="PROTEIN_KINASE_ST"/>
    <property type="match status" value="1"/>
</dbReference>
<evidence type="ECO:0000256" key="15">
    <source>
        <dbReference type="SAM" id="Phobius"/>
    </source>
</evidence>
<dbReference type="Gene3D" id="1.10.510.10">
    <property type="entry name" value="Transferase(Phosphotransferase) domain 1"/>
    <property type="match status" value="1"/>
</dbReference>
<organism evidence="18 19">
    <name type="scientific">Erythroxylum novogranatense</name>
    <dbReference type="NCBI Taxonomy" id="1862640"/>
    <lineage>
        <taxon>Eukaryota</taxon>
        <taxon>Viridiplantae</taxon>
        <taxon>Streptophyta</taxon>
        <taxon>Embryophyta</taxon>
        <taxon>Tracheophyta</taxon>
        <taxon>Spermatophyta</taxon>
        <taxon>Magnoliopsida</taxon>
        <taxon>eudicotyledons</taxon>
        <taxon>Gunneridae</taxon>
        <taxon>Pentapetalae</taxon>
        <taxon>rosids</taxon>
        <taxon>fabids</taxon>
        <taxon>Malpighiales</taxon>
        <taxon>Erythroxylaceae</taxon>
        <taxon>Erythroxylum</taxon>
    </lineage>
</organism>
<keyword evidence="3" id="KW-0433">Leucine-rich repeat</keyword>
<evidence type="ECO:0000256" key="3">
    <source>
        <dbReference type="ARBA" id="ARBA00022614"/>
    </source>
</evidence>
<evidence type="ECO:0000256" key="11">
    <source>
        <dbReference type="ARBA" id="ARBA00022989"/>
    </source>
</evidence>
<dbReference type="InterPro" id="IPR017441">
    <property type="entry name" value="Protein_kinase_ATP_BS"/>
</dbReference>
<keyword evidence="6 16" id="KW-0732">Signal</keyword>
<evidence type="ECO:0000256" key="2">
    <source>
        <dbReference type="ARBA" id="ARBA00008684"/>
    </source>
</evidence>
<dbReference type="SMART" id="SM00369">
    <property type="entry name" value="LRR_TYP"/>
    <property type="match status" value="6"/>
</dbReference>
<dbReference type="InterPro" id="IPR013210">
    <property type="entry name" value="LRR_N_plant-typ"/>
</dbReference>
<evidence type="ECO:0000256" key="4">
    <source>
        <dbReference type="ARBA" id="ARBA00022679"/>
    </source>
</evidence>
<dbReference type="InterPro" id="IPR011009">
    <property type="entry name" value="Kinase-like_dom_sf"/>
</dbReference>
<dbReference type="InterPro" id="IPR008271">
    <property type="entry name" value="Ser/Thr_kinase_AS"/>
</dbReference>
<keyword evidence="10 14" id="KW-0067">ATP-binding</keyword>
<keyword evidence="8 14" id="KW-0547">Nucleotide-binding</keyword>
<evidence type="ECO:0000256" key="10">
    <source>
        <dbReference type="ARBA" id="ARBA00022840"/>
    </source>
</evidence>
<evidence type="ECO:0000259" key="17">
    <source>
        <dbReference type="PROSITE" id="PS50011"/>
    </source>
</evidence>
<feature type="domain" description="Protein kinase" evidence="17">
    <location>
        <begin position="680"/>
        <end position="975"/>
    </location>
</feature>
<dbReference type="PANTHER" id="PTHR48056:SF20">
    <property type="entry name" value="PROTEIN KINASE DOMAIN-CONTAINING PROTEIN"/>
    <property type="match status" value="1"/>
</dbReference>
<evidence type="ECO:0000256" key="16">
    <source>
        <dbReference type="SAM" id="SignalP"/>
    </source>
</evidence>
<comment type="similarity">
    <text evidence="2">Belongs to the protein kinase superfamily. Ser/Thr protein kinase family.</text>
</comment>
<evidence type="ECO:0000256" key="9">
    <source>
        <dbReference type="ARBA" id="ARBA00022777"/>
    </source>
</evidence>
<evidence type="ECO:0000256" key="5">
    <source>
        <dbReference type="ARBA" id="ARBA00022692"/>
    </source>
</evidence>
<keyword evidence="19" id="KW-1185">Reference proteome</keyword>
<feature type="binding site" evidence="14">
    <location>
        <position position="709"/>
    </location>
    <ligand>
        <name>ATP</name>
        <dbReference type="ChEBI" id="CHEBI:30616"/>
    </ligand>
</feature>
<dbReference type="GO" id="GO:0016020">
    <property type="term" value="C:membrane"/>
    <property type="evidence" value="ECO:0007669"/>
    <property type="project" value="UniProtKB-SubCell"/>
</dbReference>
<feature type="signal peptide" evidence="16">
    <location>
        <begin position="1"/>
        <end position="28"/>
    </location>
</feature>
<evidence type="ECO:0000256" key="14">
    <source>
        <dbReference type="PROSITE-ProRule" id="PRU10141"/>
    </source>
</evidence>
<dbReference type="CDD" id="cd14066">
    <property type="entry name" value="STKc_IRAK"/>
    <property type="match status" value="1"/>
</dbReference>
<evidence type="ECO:0000256" key="13">
    <source>
        <dbReference type="ARBA" id="ARBA00023180"/>
    </source>
</evidence>
<dbReference type="SMART" id="SM00220">
    <property type="entry name" value="S_TKc"/>
    <property type="match status" value="1"/>
</dbReference>
<evidence type="ECO:0000256" key="7">
    <source>
        <dbReference type="ARBA" id="ARBA00022737"/>
    </source>
</evidence>
<keyword evidence="7" id="KW-0677">Repeat</keyword>
<dbReference type="Proteomes" id="UP001159364">
    <property type="component" value="Linkage Group LG03"/>
</dbReference>
<dbReference type="InterPro" id="IPR050647">
    <property type="entry name" value="Plant_LRR-RLKs"/>
</dbReference>
<protein>
    <recommendedName>
        <fullName evidence="17">Protein kinase domain-containing protein</fullName>
    </recommendedName>
</protein>
<dbReference type="PANTHER" id="PTHR48056">
    <property type="entry name" value="LRR RECEPTOR-LIKE SERINE/THREONINE-PROTEIN KINASE-RELATED"/>
    <property type="match status" value="1"/>
</dbReference>
<dbReference type="InterPro" id="IPR032675">
    <property type="entry name" value="LRR_dom_sf"/>
</dbReference>
<dbReference type="FunFam" id="3.80.10.10:FF:000129">
    <property type="entry name" value="Leucine-rich repeat receptor-like kinase"/>
    <property type="match status" value="1"/>
</dbReference>
<dbReference type="InterPro" id="IPR003591">
    <property type="entry name" value="Leu-rich_rpt_typical-subtyp"/>
</dbReference>
<name>A0AAV8TSL6_9ROSI</name>
<dbReference type="PROSITE" id="PS51450">
    <property type="entry name" value="LRR"/>
    <property type="match status" value="2"/>
</dbReference>
<dbReference type="FunFam" id="3.80.10.10:FF:000041">
    <property type="entry name" value="LRR receptor-like serine/threonine-protein kinase ERECTA"/>
    <property type="match status" value="1"/>
</dbReference>
<keyword evidence="4" id="KW-0808">Transferase</keyword>
<dbReference type="SUPFAM" id="SSF56112">
    <property type="entry name" value="Protein kinase-like (PK-like)"/>
    <property type="match status" value="1"/>
</dbReference>
<dbReference type="Pfam" id="PF23598">
    <property type="entry name" value="LRR_14"/>
    <property type="match status" value="1"/>
</dbReference>
<keyword evidence="9" id="KW-0418">Kinase</keyword>
<evidence type="ECO:0000313" key="19">
    <source>
        <dbReference type="Proteomes" id="UP001159364"/>
    </source>
</evidence>
<dbReference type="GO" id="GO:0004672">
    <property type="term" value="F:protein kinase activity"/>
    <property type="evidence" value="ECO:0007669"/>
    <property type="project" value="InterPro"/>
</dbReference>
<comment type="subcellular location">
    <subcellularLocation>
        <location evidence="1">Membrane</location>
        <topology evidence="1">Single-pass membrane protein</topology>
    </subcellularLocation>
</comment>
<reference evidence="18 19" key="1">
    <citation type="submission" date="2021-09" db="EMBL/GenBank/DDBJ databases">
        <title>Genomic insights and catalytic innovation underlie evolution of tropane alkaloids biosynthesis.</title>
        <authorList>
            <person name="Wang Y.-J."/>
            <person name="Tian T."/>
            <person name="Huang J.-P."/>
            <person name="Huang S.-X."/>
        </authorList>
    </citation>
    <scope>NUCLEOTIDE SEQUENCE [LARGE SCALE GENOMIC DNA]</scope>
    <source>
        <strain evidence="18">KIB-2018</strain>
        <tissue evidence="18">Leaf</tissue>
    </source>
</reference>
<keyword evidence="5 15" id="KW-0812">Transmembrane</keyword>